<dbReference type="GO" id="GO:0003677">
    <property type="term" value="F:DNA binding"/>
    <property type="evidence" value="ECO:0007669"/>
    <property type="project" value="UniProtKB-KW"/>
</dbReference>
<evidence type="ECO:0000313" key="4">
    <source>
        <dbReference type="EMBL" id="PWZ31634.1"/>
    </source>
</evidence>
<dbReference type="AlphaFoldDB" id="A0A3L6FEH3"/>
<evidence type="ECO:0000259" key="3">
    <source>
        <dbReference type="Pfam" id="PF14372"/>
    </source>
</evidence>
<name>A0A3L6FEH3_MAIZE</name>
<dbReference type="PANTHER" id="PTHR46481:SF11">
    <property type="entry name" value="ZINC FINGER BED DOMAIN-CONTAINING PROTEIN RICESLEEPER 2-LIKE"/>
    <property type="match status" value="1"/>
</dbReference>
<dbReference type="EMBL" id="NCVQ01000004">
    <property type="protein sequence ID" value="PWZ31634.1"/>
    <property type="molecule type" value="Genomic_DNA"/>
</dbReference>
<organism evidence="4 5">
    <name type="scientific">Zea mays</name>
    <name type="common">Maize</name>
    <dbReference type="NCBI Taxonomy" id="4577"/>
    <lineage>
        <taxon>Eukaryota</taxon>
        <taxon>Viridiplantae</taxon>
        <taxon>Streptophyta</taxon>
        <taxon>Embryophyta</taxon>
        <taxon>Tracheophyta</taxon>
        <taxon>Spermatophyta</taxon>
        <taxon>Magnoliopsida</taxon>
        <taxon>Liliopsida</taxon>
        <taxon>Poales</taxon>
        <taxon>Poaceae</taxon>
        <taxon>PACMAD clade</taxon>
        <taxon>Panicoideae</taxon>
        <taxon>Andropogonodae</taxon>
        <taxon>Andropogoneae</taxon>
        <taxon>Tripsacinae</taxon>
        <taxon>Zea</taxon>
    </lineage>
</organism>
<proteinExistence type="predicted"/>
<feature type="domain" description="hAT-like transposase RNase-H fold" evidence="3">
    <location>
        <begin position="258"/>
        <end position="357"/>
    </location>
</feature>
<gene>
    <name evidence="4" type="primary">Os05g0239150_3</name>
    <name evidence="4" type="ORF">Zm00014a_009149</name>
</gene>
<dbReference type="PANTHER" id="PTHR46481">
    <property type="entry name" value="ZINC FINGER BED DOMAIN-CONTAINING PROTEIN 4"/>
    <property type="match status" value="1"/>
</dbReference>
<feature type="compositionally biased region" description="Low complexity" evidence="2">
    <location>
        <begin position="19"/>
        <end position="30"/>
    </location>
</feature>
<dbReference type="InterPro" id="IPR012337">
    <property type="entry name" value="RNaseH-like_sf"/>
</dbReference>
<evidence type="ECO:0000256" key="2">
    <source>
        <dbReference type="SAM" id="MobiDB-lite"/>
    </source>
</evidence>
<feature type="compositionally biased region" description="Basic and acidic residues" evidence="2">
    <location>
        <begin position="465"/>
        <end position="475"/>
    </location>
</feature>
<dbReference type="SUPFAM" id="SSF53098">
    <property type="entry name" value="Ribonuclease H-like"/>
    <property type="match status" value="1"/>
</dbReference>
<feature type="region of interest" description="Disordered" evidence="2">
    <location>
        <begin position="16"/>
        <end position="38"/>
    </location>
</feature>
<sequence>MGRKSQPTLALSRLRTAKPPAGSGCGSPSPTQIHHSSPPVAAAAEMEYMCLTCHYIDHANDEWKVRKKILNFVHMEAPFTLDQMVNIIVEKLHSWGIDRKLAAVVLDNCSSGEIVARELHRVFQARRLLLNGDLFQVRSCAHILNLTVQESWERASDITDRVRKMINYVKFERFQKFQDIAKVLRMDQKLLVIDSPDNWPSTYLMFDSACYYQDVFVRLTEQEGHYDVFLSANDWADVKALTEILDVVYHAMEKFPVENPTANLYFNEMCEIHVLLKTWCKSPSTVVAKVAGQMLSKFEGYWDLTRPVMAFASILDPRYKMKSLEYFFRLIYSDEQFTAKTMIDVIQNTFHNLYNDYKHQSSDSWKNPSVLCYSRNSNSCMGSVYSNGDDSKTFSRITLSDARRGLDQYIQETSSGQSLKSDLEIEARTLNEYLSTMDPSTVQGLVCAQDWLREDPEVVAGSGGHGDDGVPRGDELIVVPK</sequence>
<dbReference type="Pfam" id="PF14372">
    <property type="entry name" value="hAT-like_RNase-H"/>
    <property type="match status" value="1"/>
</dbReference>
<feature type="region of interest" description="Disordered" evidence="2">
    <location>
        <begin position="459"/>
        <end position="481"/>
    </location>
</feature>
<reference evidence="4 5" key="1">
    <citation type="journal article" date="2018" name="Nat. Genet.">
        <title>Extensive intraspecific gene order and gene structural variations between Mo17 and other maize genomes.</title>
        <authorList>
            <person name="Sun S."/>
            <person name="Zhou Y."/>
            <person name="Chen J."/>
            <person name="Shi J."/>
            <person name="Zhao H."/>
            <person name="Zhao H."/>
            <person name="Song W."/>
            <person name="Zhang M."/>
            <person name="Cui Y."/>
            <person name="Dong X."/>
            <person name="Liu H."/>
            <person name="Ma X."/>
            <person name="Jiao Y."/>
            <person name="Wang B."/>
            <person name="Wei X."/>
            <person name="Stein J.C."/>
            <person name="Glaubitz J.C."/>
            <person name="Lu F."/>
            <person name="Yu G."/>
            <person name="Liang C."/>
            <person name="Fengler K."/>
            <person name="Li B."/>
            <person name="Rafalski A."/>
            <person name="Schnable P.S."/>
            <person name="Ware D.H."/>
            <person name="Buckler E.S."/>
            <person name="Lai J."/>
        </authorList>
    </citation>
    <scope>NUCLEOTIDE SEQUENCE [LARGE SCALE GENOMIC DNA]</scope>
    <source>
        <strain evidence="5">cv. Missouri 17</strain>
        <tissue evidence="4">Seedling</tissue>
    </source>
</reference>
<evidence type="ECO:0000313" key="5">
    <source>
        <dbReference type="Proteomes" id="UP000251960"/>
    </source>
</evidence>
<keyword evidence="1" id="KW-0238">DNA-binding</keyword>
<dbReference type="InterPro" id="IPR052035">
    <property type="entry name" value="ZnF_BED_domain_contain"/>
</dbReference>
<accession>A0A3L6FEH3</accession>
<protein>
    <submittedName>
        <fullName evidence="4">Zinc finger BED domain-containing protein RICESLEEPER 1</fullName>
    </submittedName>
</protein>
<dbReference type="InterPro" id="IPR025525">
    <property type="entry name" value="hAT-like_transposase_RNase-H"/>
</dbReference>
<dbReference type="Proteomes" id="UP000251960">
    <property type="component" value="Chromosome 3"/>
</dbReference>
<comment type="caution">
    <text evidence="4">The sequence shown here is derived from an EMBL/GenBank/DDBJ whole genome shotgun (WGS) entry which is preliminary data.</text>
</comment>
<evidence type="ECO:0000256" key="1">
    <source>
        <dbReference type="ARBA" id="ARBA00023125"/>
    </source>
</evidence>